<reference evidence="2 3" key="1">
    <citation type="journal article" date="2024" name="Science">
        <title>Giant polyketide synthase enzymes in the biosynthesis of giant marine polyether toxins.</title>
        <authorList>
            <person name="Fallon T.R."/>
            <person name="Shende V.V."/>
            <person name="Wierzbicki I.H."/>
            <person name="Pendleton A.L."/>
            <person name="Watervoot N.F."/>
            <person name="Auber R.P."/>
            <person name="Gonzalez D.J."/>
            <person name="Wisecaver J.H."/>
            <person name="Moore B.S."/>
        </authorList>
    </citation>
    <scope>NUCLEOTIDE SEQUENCE [LARGE SCALE GENOMIC DNA]</scope>
    <source>
        <strain evidence="2 3">12B1</strain>
    </source>
</reference>
<evidence type="ECO:0000313" key="3">
    <source>
        <dbReference type="Proteomes" id="UP001515480"/>
    </source>
</evidence>
<dbReference type="Pfam" id="PF05721">
    <property type="entry name" value="PhyH"/>
    <property type="match status" value="1"/>
</dbReference>
<keyword evidence="3" id="KW-1185">Reference proteome</keyword>
<dbReference type="Gene3D" id="2.60.120.620">
    <property type="entry name" value="q2cbj1_9rhob like domain"/>
    <property type="match status" value="1"/>
</dbReference>
<dbReference type="EMBL" id="JBGBPQ010000011">
    <property type="protein sequence ID" value="KAL1515557.1"/>
    <property type="molecule type" value="Genomic_DNA"/>
</dbReference>
<dbReference type="Proteomes" id="UP001515480">
    <property type="component" value="Unassembled WGS sequence"/>
</dbReference>
<evidence type="ECO:0000256" key="1">
    <source>
        <dbReference type="ARBA" id="ARBA00001962"/>
    </source>
</evidence>
<name>A0AB34J7R2_PRYPA</name>
<gene>
    <name evidence="2" type="ORF">AB1Y20_002177</name>
</gene>
<organism evidence="2 3">
    <name type="scientific">Prymnesium parvum</name>
    <name type="common">Toxic golden alga</name>
    <dbReference type="NCBI Taxonomy" id="97485"/>
    <lineage>
        <taxon>Eukaryota</taxon>
        <taxon>Haptista</taxon>
        <taxon>Haptophyta</taxon>
        <taxon>Prymnesiophyceae</taxon>
        <taxon>Prymnesiales</taxon>
        <taxon>Prymnesiaceae</taxon>
        <taxon>Prymnesium</taxon>
    </lineage>
</organism>
<dbReference type="PANTHER" id="PTHR20883:SF47">
    <property type="entry name" value="PHYTANOYL-COA DIOXYGENASE"/>
    <property type="match status" value="1"/>
</dbReference>
<evidence type="ECO:0008006" key="4">
    <source>
        <dbReference type="Google" id="ProtNLM"/>
    </source>
</evidence>
<dbReference type="AlphaFoldDB" id="A0AB34J7R2"/>
<comment type="cofactor">
    <cofactor evidence="1">
        <name>Fe cation</name>
        <dbReference type="ChEBI" id="CHEBI:24875"/>
    </cofactor>
</comment>
<comment type="caution">
    <text evidence="2">The sequence shown here is derived from an EMBL/GenBank/DDBJ whole genome shotgun (WGS) entry which is preliminary data.</text>
</comment>
<evidence type="ECO:0000313" key="2">
    <source>
        <dbReference type="EMBL" id="KAL1515557.1"/>
    </source>
</evidence>
<dbReference type="SUPFAM" id="SSF51197">
    <property type="entry name" value="Clavaminate synthase-like"/>
    <property type="match status" value="1"/>
</dbReference>
<dbReference type="InterPro" id="IPR008775">
    <property type="entry name" value="Phytyl_CoA_dOase-like"/>
</dbReference>
<sequence length="331" mass="35608">MLSLRGAMRHGAWLRGATLRGPARINSTSLAVPDALPSLEALPPLPSPSAALPDALVERFRADGAIVVPSLLPPEWLDALREGVERNLANPGPLCDEHAAAQGTGGRFHDDQFLWMRHPEFKHFVWHSGAAAIAARALGSASAHIFYDQLMVKEPGTVAPTPWHNDTSYWQLKGEQICSIWVALDDVPAERGLGYVKGSHKWGLRHAITNFSGAAHSERNVYTDAGQLEPVPDIAAGEASGEYEVLRWDMKAGDALIFASAAMHGAPGNASSSGARRRGYATRWCGDDVTFARLPGTMHDGWKAAGYDCGLDDGAPICCELHPNILAKTQE</sequence>
<protein>
    <recommendedName>
        <fullName evidence="4">Phytanoyl-dioxygenase</fullName>
    </recommendedName>
</protein>
<proteinExistence type="predicted"/>
<accession>A0AB34J7R2</accession>
<dbReference type="PANTHER" id="PTHR20883">
    <property type="entry name" value="PHYTANOYL-COA DIOXYGENASE DOMAIN CONTAINING 1"/>
    <property type="match status" value="1"/>
</dbReference>